<organism evidence="1 2">
    <name type="scientific">Portunus trituberculatus</name>
    <name type="common">Swimming crab</name>
    <name type="synonym">Neptunus trituberculatus</name>
    <dbReference type="NCBI Taxonomy" id="210409"/>
    <lineage>
        <taxon>Eukaryota</taxon>
        <taxon>Metazoa</taxon>
        <taxon>Ecdysozoa</taxon>
        <taxon>Arthropoda</taxon>
        <taxon>Crustacea</taxon>
        <taxon>Multicrustacea</taxon>
        <taxon>Malacostraca</taxon>
        <taxon>Eumalacostraca</taxon>
        <taxon>Eucarida</taxon>
        <taxon>Decapoda</taxon>
        <taxon>Pleocyemata</taxon>
        <taxon>Brachyura</taxon>
        <taxon>Eubrachyura</taxon>
        <taxon>Portunoidea</taxon>
        <taxon>Portunidae</taxon>
        <taxon>Portuninae</taxon>
        <taxon>Portunus</taxon>
    </lineage>
</organism>
<comment type="caution">
    <text evidence="1">The sequence shown here is derived from an EMBL/GenBank/DDBJ whole genome shotgun (WGS) entry which is preliminary data.</text>
</comment>
<gene>
    <name evidence="1" type="ORF">E2C01_000625</name>
</gene>
<proteinExistence type="predicted"/>
<dbReference type="Proteomes" id="UP000324222">
    <property type="component" value="Unassembled WGS sequence"/>
</dbReference>
<protein>
    <submittedName>
        <fullName evidence="1">Uncharacterized protein</fullName>
    </submittedName>
</protein>
<name>A0A5B7CH28_PORTR</name>
<evidence type="ECO:0000313" key="1">
    <source>
        <dbReference type="EMBL" id="MPC08054.1"/>
    </source>
</evidence>
<evidence type="ECO:0000313" key="2">
    <source>
        <dbReference type="Proteomes" id="UP000324222"/>
    </source>
</evidence>
<dbReference type="AlphaFoldDB" id="A0A5B7CH28"/>
<sequence>MSRSRGALLTSAAHLSPRRRLHAGNWTKKEAVCVELAAGFTPWPWLEAQFIEPFFSLTFYALV</sequence>
<accession>A0A5B7CH28</accession>
<reference evidence="1 2" key="1">
    <citation type="submission" date="2019-05" db="EMBL/GenBank/DDBJ databases">
        <title>Another draft genome of Portunus trituberculatus and its Hox gene families provides insights of decapod evolution.</title>
        <authorList>
            <person name="Jeong J.-H."/>
            <person name="Song I."/>
            <person name="Kim S."/>
            <person name="Choi T."/>
            <person name="Kim D."/>
            <person name="Ryu S."/>
            <person name="Kim W."/>
        </authorList>
    </citation>
    <scope>NUCLEOTIDE SEQUENCE [LARGE SCALE GENOMIC DNA]</scope>
    <source>
        <tissue evidence="1">Muscle</tissue>
    </source>
</reference>
<keyword evidence="2" id="KW-1185">Reference proteome</keyword>
<dbReference type="EMBL" id="VSRR010000015">
    <property type="protein sequence ID" value="MPC08054.1"/>
    <property type="molecule type" value="Genomic_DNA"/>
</dbReference>